<dbReference type="EMBL" id="JAAOMA010000034">
    <property type="protein sequence ID" value="NHR07426.1"/>
    <property type="molecule type" value="Genomic_DNA"/>
</dbReference>
<evidence type="ECO:0000313" key="1">
    <source>
        <dbReference type="EMBL" id="NHR07426.1"/>
    </source>
</evidence>
<evidence type="ECO:0008006" key="3">
    <source>
        <dbReference type="Google" id="ProtNLM"/>
    </source>
</evidence>
<organism evidence="1 2">
    <name type="scientific">Chromobacterium fluminis</name>
    <dbReference type="NCBI Taxonomy" id="3044269"/>
    <lineage>
        <taxon>Bacteria</taxon>
        <taxon>Pseudomonadati</taxon>
        <taxon>Pseudomonadota</taxon>
        <taxon>Betaproteobacteria</taxon>
        <taxon>Neisseriales</taxon>
        <taxon>Chromobacteriaceae</taxon>
        <taxon>Chromobacterium</taxon>
    </lineage>
</organism>
<dbReference type="RefSeq" id="WP_166453235.1">
    <property type="nucleotide sequence ID" value="NZ_JAAOMA010000034.1"/>
</dbReference>
<reference evidence="1 2" key="1">
    <citation type="submission" date="2020-03" db="EMBL/GenBank/DDBJ databases">
        <title>Draft genome sequence of environmentally isolated cultures.</title>
        <authorList>
            <person name="Wilson H.S."/>
            <person name="De Leon M.E."/>
        </authorList>
    </citation>
    <scope>NUCLEOTIDE SEQUENCE [LARGE SCALE GENOMIC DNA]</scope>
    <source>
        <strain evidence="1 2">HSC-31F16</strain>
    </source>
</reference>
<keyword evidence="2" id="KW-1185">Reference proteome</keyword>
<evidence type="ECO:0000313" key="2">
    <source>
        <dbReference type="Proteomes" id="UP001515641"/>
    </source>
</evidence>
<sequence>MNARIHAIYRKAVQRNHVAYRKLFPLSMATWMIVGMAEYKARTERYERFAKHVLRWQKVLTASVTI</sequence>
<protein>
    <recommendedName>
        <fullName evidence="3">Transposase</fullName>
    </recommendedName>
</protein>
<accession>A0ABX0L913</accession>
<comment type="caution">
    <text evidence="1">The sequence shown here is derived from an EMBL/GenBank/DDBJ whole genome shotgun (WGS) entry which is preliminary data.</text>
</comment>
<dbReference type="Proteomes" id="UP001515641">
    <property type="component" value="Unassembled WGS sequence"/>
</dbReference>
<proteinExistence type="predicted"/>
<name>A0ABX0L913_9NEIS</name>
<gene>
    <name evidence="1" type="ORF">HA052_19735</name>
</gene>